<dbReference type="InterPro" id="IPR000315">
    <property type="entry name" value="Znf_B-box"/>
</dbReference>
<dbReference type="GO" id="GO:0008270">
    <property type="term" value="F:zinc ion binding"/>
    <property type="evidence" value="ECO:0007669"/>
    <property type="project" value="UniProtKB-KW"/>
</dbReference>
<dbReference type="Pfam" id="PF00643">
    <property type="entry name" value="zf-B_box"/>
    <property type="match status" value="1"/>
</dbReference>
<protein>
    <submittedName>
        <fullName evidence="6">E3 ubiquitin-protein ligase TRIM33-like</fullName>
    </submittedName>
</protein>
<feature type="region of interest" description="Disordered" evidence="4">
    <location>
        <begin position="577"/>
        <end position="615"/>
    </location>
</feature>
<feature type="compositionally biased region" description="Low complexity" evidence="4">
    <location>
        <begin position="329"/>
        <end position="364"/>
    </location>
</feature>
<proteinExistence type="predicted"/>
<name>A0A3B3U284_9TELE</name>
<feature type="compositionally biased region" description="Low complexity" evidence="4">
    <location>
        <begin position="473"/>
        <end position="485"/>
    </location>
</feature>
<feature type="compositionally biased region" description="Polar residues" evidence="4">
    <location>
        <begin position="383"/>
        <end position="392"/>
    </location>
</feature>
<feature type="compositionally biased region" description="Basic and acidic residues" evidence="4">
    <location>
        <begin position="1112"/>
        <end position="1123"/>
    </location>
</feature>
<dbReference type="PANTHER" id="PTHR25462:SF296">
    <property type="entry name" value="MEIOTIC P26, ISOFORM F"/>
    <property type="match status" value="1"/>
</dbReference>
<feature type="region of interest" description="Disordered" evidence="4">
    <location>
        <begin position="308"/>
        <end position="364"/>
    </location>
</feature>
<dbReference type="InterPro" id="IPR047153">
    <property type="entry name" value="TRIM45/56/19-like"/>
</dbReference>
<keyword evidence="2" id="KW-0862">Zinc</keyword>
<keyword evidence="1 3" id="KW-0479">Metal-binding</keyword>
<feature type="region of interest" description="Disordered" evidence="4">
    <location>
        <begin position="1100"/>
        <end position="1123"/>
    </location>
</feature>
<evidence type="ECO:0000313" key="7">
    <source>
        <dbReference type="Proteomes" id="UP000261500"/>
    </source>
</evidence>
<feature type="compositionally biased region" description="Low complexity" evidence="4">
    <location>
        <begin position="393"/>
        <end position="404"/>
    </location>
</feature>
<dbReference type="InterPro" id="IPR011011">
    <property type="entry name" value="Znf_FYVE_PHD"/>
</dbReference>
<organism evidence="6 7">
    <name type="scientific">Poecilia latipinna</name>
    <name type="common">sailfin molly</name>
    <dbReference type="NCBI Taxonomy" id="48699"/>
    <lineage>
        <taxon>Eukaryota</taxon>
        <taxon>Metazoa</taxon>
        <taxon>Chordata</taxon>
        <taxon>Craniata</taxon>
        <taxon>Vertebrata</taxon>
        <taxon>Euteleostomi</taxon>
        <taxon>Actinopterygii</taxon>
        <taxon>Neopterygii</taxon>
        <taxon>Teleostei</taxon>
        <taxon>Neoteleostei</taxon>
        <taxon>Acanthomorphata</taxon>
        <taxon>Ovalentaria</taxon>
        <taxon>Atherinomorphae</taxon>
        <taxon>Cyprinodontiformes</taxon>
        <taxon>Poeciliidae</taxon>
        <taxon>Poeciliinae</taxon>
        <taxon>Poecilia</taxon>
    </lineage>
</organism>
<dbReference type="STRING" id="48699.ENSPLAP00000006761"/>
<evidence type="ECO:0000313" key="6">
    <source>
        <dbReference type="Ensembl" id="ENSPLAP00000006761.1"/>
    </source>
</evidence>
<evidence type="ECO:0000256" key="1">
    <source>
        <dbReference type="ARBA" id="ARBA00022771"/>
    </source>
</evidence>
<feature type="region of interest" description="Disordered" evidence="4">
    <location>
        <begin position="639"/>
        <end position="688"/>
    </location>
</feature>
<dbReference type="PANTHER" id="PTHR25462">
    <property type="entry name" value="BONUS, ISOFORM C-RELATED"/>
    <property type="match status" value="1"/>
</dbReference>
<dbReference type="PROSITE" id="PS50119">
    <property type="entry name" value="ZF_BBOX"/>
    <property type="match status" value="2"/>
</dbReference>
<dbReference type="Proteomes" id="UP000261500">
    <property type="component" value="Unplaced"/>
</dbReference>
<reference evidence="6" key="2">
    <citation type="submission" date="2025-09" db="UniProtKB">
        <authorList>
            <consortium name="Ensembl"/>
        </authorList>
    </citation>
    <scope>IDENTIFICATION</scope>
</reference>
<reference evidence="6" key="1">
    <citation type="submission" date="2025-08" db="UniProtKB">
        <authorList>
            <consortium name="Ensembl"/>
        </authorList>
    </citation>
    <scope>IDENTIFICATION</scope>
</reference>
<accession>A0A3B3U284</accession>
<keyword evidence="1 3" id="KW-0863">Zinc-finger</keyword>
<evidence type="ECO:0000256" key="2">
    <source>
        <dbReference type="ARBA" id="ARBA00022833"/>
    </source>
</evidence>
<feature type="domain" description="B box-type" evidence="5">
    <location>
        <begin position="65"/>
        <end position="106"/>
    </location>
</feature>
<dbReference type="AlphaFoldDB" id="A0A3B3U284"/>
<feature type="domain" description="B box-type" evidence="5">
    <location>
        <begin position="10"/>
        <end position="56"/>
    </location>
</feature>
<evidence type="ECO:0000256" key="4">
    <source>
        <dbReference type="SAM" id="MobiDB-lite"/>
    </source>
</evidence>
<feature type="region of interest" description="Disordered" evidence="4">
    <location>
        <begin position="471"/>
        <end position="527"/>
    </location>
</feature>
<feature type="compositionally biased region" description="Polar residues" evidence="4">
    <location>
        <begin position="641"/>
        <end position="652"/>
    </location>
</feature>
<feature type="region of interest" description="Disordered" evidence="4">
    <location>
        <begin position="383"/>
        <end position="440"/>
    </location>
</feature>
<feature type="region of interest" description="Disordered" evidence="4">
    <location>
        <begin position="1049"/>
        <end position="1088"/>
    </location>
</feature>
<feature type="compositionally biased region" description="Low complexity" evidence="4">
    <location>
        <begin position="583"/>
        <end position="599"/>
    </location>
</feature>
<keyword evidence="7" id="KW-1185">Reference proteome</keyword>
<sequence length="1123" mass="122148">MATAGDPGDIHARQCGTCDGASASCWCVDCSEALCDACLAAHRRVTLTRSHRVLNRQPEGPSLVFPTKFCRIHPSEELKLFCFSCCQLTCRDCQLADHQNHRFDFVSKAVASVKKQLDACMQPFRAQMDASRRSLQDMETRLQVLARCESFMTSKLQKHVDTLMEMLKKRFEEIIKQIQVVYNVERNLISRKMEKVKQLQQSHVPLTEAAEKARSTTNLPTLVGCISQITSQMKDLVDEDSRPPSKMIDVKVITDRNSVEGILNFGKLHVSWIPFSTRQVEPPPSSSSLLPAPPTSTCRPLTCSNATTNSSSVDVAAPPAGSTSTFIRTGPFSGSGTAASSAPPVRISCSTPPPYSSSSYPSSSVDAMTDFIENNKAVLHPKSSSISLVRGQSSSSCSSSSLTSDVRLQTSTTKGPGRVADRSEGAKPTPSPEPSRGLDSAVRINVLTKSQLESSSDKLFVKFQWMKKKNSKSSKSSSSLVPSSPKIKRLLSGKRQPQRIQNQPGSPVRKLNRQASGMESLPSMPSVPPFPSTDLVFSKAVSTAAPPGNIQPLVQLSPSLNQQVLGQNLPPSILLLTNTSQNPVTGSGSGPPSSVSAGPQTLPGNDPSVRWSPEIQNLPESNNLQLLECLVSEVGLPSSALKDQQQNPASKQTGKRKEPNRLVQGSSAGIDPPLGCRSSDPTRTGASDQDLIVVLSDDESLPDVYEVQPSVEEVRSFLPPVTVGGSDVEINIVETKPPGFESKPRTLKFIERDIFDEPASPAVSEDRMSTALSEVPELGLKLSSSETSDSDDEDLLSIRTEQLDYGQLCWQPTVSLLRLPLSLPGPGRPLPRFHFILGDKQDELYLQEMEEDDQYSDEDVSEIVTDHDSDVTEDFTILQSTESPLSLEVISCAACGSSSASKICTVCGRGYHRDCHVPPFGPDIWSELVCSLCQDLSDPSDPYSSDRPKSPHGSSLSLQDQRRCETLLLHLKVEGCRHFSQLDLWSDLMLVSERLSHHRSPPYQTPGQVVSDLWDLFSDASQGNALMELQQSFQKRLVETLGSELPSSLLMAPPHGSASPCGSSPHGSYPRQANAPLDSGENLLSNSKMKVLKKRLKDLLNLQGPATAKRPKSVDPKDQTDQM</sequence>
<dbReference type="SUPFAM" id="SSF57845">
    <property type="entry name" value="B-box zinc-binding domain"/>
    <property type="match status" value="1"/>
</dbReference>
<dbReference type="SMART" id="SM00336">
    <property type="entry name" value="BBOX"/>
    <property type="match status" value="2"/>
</dbReference>
<evidence type="ECO:0000256" key="3">
    <source>
        <dbReference type="PROSITE-ProRule" id="PRU00024"/>
    </source>
</evidence>
<dbReference type="SUPFAM" id="SSF57903">
    <property type="entry name" value="FYVE/PHD zinc finger"/>
    <property type="match status" value="1"/>
</dbReference>
<evidence type="ECO:0000259" key="5">
    <source>
        <dbReference type="PROSITE" id="PS50119"/>
    </source>
</evidence>
<dbReference type="CDD" id="cd19775">
    <property type="entry name" value="Bbox2_TIF1_C-VI"/>
    <property type="match status" value="1"/>
</dbReference>
<dbReference type="Gene3D" id="3.30.160.60">
    <property type="entry name" value="Classic Zinc Finger"/>
    <property type="match status" value="1"/>
</dbReference>
<dbReference type="Ensembl" id="ENSPLAT00000005707.1">
    <property type="protein sequence ID" value="ENSPLAP00000006761.1"/>
    <property type="gene ID" value="ENSPLAG00000000545.1"/>
</dbReference>
<dbReference type="GeneTree" id="ENSGT00940000159099"/>